<keyword evidence="4" id="KW-1185">Reference proteome</keyword>
<dbReference type="Pfam" id="PF13360">
    <property type="entry name" value="PQQ_2"/>
    <property type="match status" value="2"/>
</dbReference>
<sequence precursor="true">MKPLVLASGLSLIAAVFVQAADWPQWRGPDRNGVVPAGSVIPASLPSDPKVVWKMDIGGGFSSPIVAKGKLLYLDAQNDKEVAHLVDAKSGKELWAVPYADMFEDEWGPGPRSTPIIDDERAYVQSCNGEFRCLNLADGKVIWGTSFEKDFSVKFVGSKAGEGTASRRGNNGSGVIDGNRVFVPVGSTAGASLVCFDKMNGKVLWKSQADEAAYSSLMVATLAGIKQVVYLSAEALMGLNVSDGKLLWRVPLHTGAKRHACTPVILGDTVTVNSQTIGLVCFKIEKDGDGQKLTELWANKNLKINIATPVRVDHYLYCQGQGKDYVCVDALSGKEMWKQEGFGDKFSATIGMGKNLLIQTDKGELVMIAADSTQYKELGRVQDCGKTWSSPAYAGGKLYVREGLNRAWKLTCFELMPEAKP</sequence>
<feature type="signal peptide" evidence="1">
    <location>
        <begin position="1"/>
        <end position="20"/>
    </location>
</feature>
<accession>B9XDY2</accession>
<dbReference type="EMBL" id="ABOX02000007">
    <property type="protein sequence ID" value="EEF61873.1"/>
    <property type="molecule type" value="Genomic_DNA"/>
</dbReference>
<dbReference type="RefSeq" id="WP_007414030.1">
    <property type="nucleotide sequence ID" value="NZ_ABOX02000007.1"/>
</dbReference>
<feature type="domain" description="Pyrrolo-quinoline quinone repeat" evidence="2">
    <location>
        <begin position="168"/>
        <end position="369"/>
    </location>
</feature>
<dbReference type="OrthoDB" id="200236at2"/>
<reference evidence="3 4" key="1">
    <citation type="journal article" date="2011" name="J. Bacteriol.">
        <title>Genome sequence of 'Pedosphaera parvula' Ellin514, an aerobic Verrucomicrobial isolate from pasture soil.</title>
        <authorList>
            <person name="Kant R."/>
            <person name="van Passel M.W."/>
            <person name="Sangwan P."/>
            <person name="Palva A."/>
            <person name="Lucas S."/>
            <person name="Copeland A."/>
            <person name="Lapidus A."/>
            <person name="Glavina Del Rio T."/>
            <person name="Dalin E."/>
            <person name="Tice H."/>
            <person name="Bruce D."/>
            <person name="Goodwin L."/>
            <person name="Pitluck S."/>
            <person name="Chertkov O."/>
            <person name="Larimer F.W."/>
            <person name="Land M.L."/>
            <person name="Hauser L."/>
            <person name="Brettin T.S."/>
            <person name="Detter J.C."/>
            <person name="Han S."/>
            <person name="de Vos W.M."/>
            <person name="Janssen P.H."/>
            <person name="Smidt H."/>
        </authorList>
    </citation>
    <scope>NUCLEOTIDE SEQUENCE [LARGE SCALE GENOMIC DNA]</scope>
    <source>
        <strain evidence="3 4">Ellin514</strain>
    </source>
</reference>
<evidence type="ECO:0000313" key="3">
    <source>
        <dbReference type="EMBL" id="EEF61873.1"/>
    </source>
</evidence>
<dbReference type="InterPro" id="IPR011047">
    <property type="entry name" value="Quinoprotein_ADH-like_sf"/>
</dbReference>
<protein>
    <recommendedName>
        <fullName evidence="2">Pyrrolo-quinoline quinone repeat domain-containing protein</fullName>
    </recommendedName>
</protein>
<evidence type="ECO:0000313" key="4">
    <source>
        <dbReference type="Proteomes" id="UP000003688"/>
    </source>
</evidence>
<dbReference type="AlphaFoldDB" id="B9XDY2"/>
<dbReference type="InterPro" id="IPR002372">
    <property type="entry name" value="PQQ_rpt_dom"/>
</dbReference>
<evidence type="ECO:0000256" key="1">
    <source>
        <dbReference type="SAM" id="SignalP"/>
    </source>
</evidence>
<dbReference type="Gene3D" id="2.130.10.10">
    <property type="entry name" value="YVTN repeat-like/Quinoprotein amine dehydrogenase"/>
    <property type="match status" value="2"/>
</dbReference>
<dbReference type="InterPro" id="IPR015943">
    <property type="entry name" value="WD40/YVTN_repeat-like_dom_sf"/>
</dbReference>
<proteinExistence type="predicted"/>
<feature type="chain" id="PRO_5002894798" description="Pyrrolo-quinoline quinone repeat domain-containing protein" evidence="1">
    <location>
        <begin position="21"/>
        <end position="421"/>
    </location>
</feature>
<name>B9XDY2_PEDPL</name>
<gene>
    <name evidence="3" type="ORF">Cflav_PD4536</name>
</gene>
<dbReference type="PANTHER" id="PTHR34512">
    <property type="entry name" value="CELL SURFACE PROTEIN"/>
    <property type="match status" value="1"/>
</dbReference>
<dbReference type="STRING" id="320771.Cflav_PD4536"/>
<dbReference type="SUPFAM" id="SSF50998">
    <property type="entry name" value="Quinoprotein alcohol dehydrogenase-like"/>
    <property type="match status" value="1"/>
</dbReference>
<organism evidence="3 4">
    <name type="scientific">Pedosphaera parvula (strain Ellin514)</name>
    <dbReference type="NCBI Taxonomy" id="320771"/>
    <lineage>
        <taxon>Bacteria</taxon>
        <taxon>Pseudomonadati</taxon>
        <taxon>Verrucomicrobiota</taxon>
        <taxon>Pedosphaerae</taxon>
        <taxon>Pedosphaerales</taxon>
        <taxon>Pedosphaeraceae</taxon>
        <taxon>Pedosphaera</taxon>
    </lineage>
</organism>
<dbReference type="PANTHER" id="PTHR34512:SF30">
    <property type="entry name" value="OUTER MEMBRANE PROTEIN ASSEMBLY FACTOR BAMB"/>
    <property type="match status" value="1"/>
</dbReference>
<feature type="domain" description="Pyrrolo-quinoline quinone repeat" evidence="2">
    <location>
        <begin position="81"/>
        <end position="151"/>
    </location>
</feature>
<dbReference type="Proteomes" id="UP000003688">
    <property type="component" value="Unassembled WGS sequence"/>
</dbReference>
<comment type="caution">
    <text evidence="3">The sequence shown here is derived from an EMBL/GenBank/DDBJ whole genome shotgun (WGS) entry which is preliminary data.</text>
</comment>
<keyword evidence="1" id="KW-0732">Signal</keyword>
<evidence type="ECO:0000259" key="2">
    <source>
        <dbReference type="Pfam" id="PF13360"/>
    </source>
</evidence>